<dbReference type="SUPFAM" id="SSF54106">
    <property type="entry name" value="LysM domain"/>
    <property type="match status" value="5"/>
</dbReference>
<comment type="caution">
    <text evidence="2">The sequence shown here is derived from an EMBL/GenBank/DDBJ whole genome shotgun (WGS) entry which is preliminary data.</text>
</comment>
<feature type="domain" description="LysM" evidence="1">
    <location>
        <begin position="252"/>
        <end position="296"/>
    </location>
</feature>
<accession>A0A844FFM1</accession>
<reference evidence="2 3" key="1">
    <citation type="submission" date="2019-08" db="EMBL/GenBank/DDBJ databases">
        <title>In-depth cultivation of the pig gut microbiome towards novel bacterial diversity and tailored functional studies.</title>
        <authorList>
            <person name="Wylensek D."/>
            <person name="Hitch T.C.A."/>
            <person name="Clavel T."/>
        </authorList>
    </citation>
    <scope>NUCLEOTIDE SEQUENCE [LARGE SCALE GENOMIC DNA]</scope>
    <source>
        <strain evidence="2 3">Med78-601-WT-4W-RMD-3</strain>
    </source>
</reference>
<dbReference type="PROSITE" id="PS51782">
    <property type="entry name" value="LYSM"/>
    <property type="match status" value="5"/>
</dbReference>
<dbReference type="InterPro" id="IPR018392">
    <property type="entry name" value="LysM"/>
</dbReference>
<feature type="domain" description="LysM" evidence="1">
    <location>
        <begin position="134"/>
        <end position="178"/>
    </location>
</feature>
<protein>
    <submittedName>
        <fullName evidence="2">LysM peptidoglycan-binding domain-containing protein</fullName>
    </submittedName>
</protein>
<evidence type="ECO:0000313" key="2">
    <source>
        <dbReference type="EMBL" id="MSS42768.1"/>
    </source>
</evidence>
<dbReference type="InterPro" id="IPR036779">
    <property type="entry name" value="LysM_dom_sf"/>
</dbReference>
<dbReference type="Pfam" id="PF01476">
    <property type="entry name" value="LysM"/>
    <property type="match status" value="5"/>
</dbReference>
<name>A0A844FFM1_9FIRM</name>
<dbReference type="PANTHER" id="PTHR33734:SF22">
    <property type="entry name" value="MEMBRANE-BOUND LYTIC MUREIN TRANSGLYCOSYLASE D"/>
    <property type="match status" value="1"/>
</dbReference>
<dbReference type="AlphaFoldDB" id="A0A844FFM1"/>
<evidence type="ECO:0000259" key="1">
    <source>
        <dbReference type="PROSITE" id="PS51782"/>
    </source>
</evidence>
<feature type="domain" description="LysM" evidence="1">
    <location>
        <begin position="75"/>
        <end position="119"/>
    </location>
</feature>
<organism evidence="2 3">
    <name type="scientific">Anaerosalibacter bizertensis</name>
    <dbReference type="NCBI Taxonomy" id="932217"/>
    <lineage>
        <taxon>Bacteria</taxon>
        <taxon>Bacillati</taxon>
        <taxon>Bacillota</taxon>
        <taxon>Tissierellia</taxon>
        <taxon>Tissierellales</taxon>
        <taxon>Sporanaerobacteraceae</taxon>
        <taxon>Anaerosalibacter</taxon>
    </lineage>
</organism>
<dbReference type="Gene3D" id="3.10.350.10">
    <property type="entry name" value="LysM domain"/>
    <property type="match status" value="5"/>
</dbReference>
<proteinExistence type="predicted"/>
<dbReference type="EMBL" id="VULR01000003">
    <property type="protein sequence ID" value="MSS42768.1"/>
    <property type="molecule type" value="Genomic_DNA"/>
</dbReference>
<dbReference type="PANTHER" id="PTHR33734">
    <property type="entry name" value="LYSM DOMAIN-CONTAINING GPI-ANCHORED PROTEIN 2"/>
    <property type="match status" value="1"/>
</dbReference>
<dbReference type="SMART" id="SM00257">
    <property type="entry name" value="LysM"/>
    <property type="match status" value="5"/>
</dbReference>
<dbReference type="RefSeq" id="WP_154483133.1">
    <property type="nucleotide sequence ID" value="NZ_VULR01000003.1"/>
</dbReference>
<sequence length="308" mass="33826">MYDSVEGKKTCPMGSFPYTIRSGDTLYKLAKTYNTTVEAIMAINPGIDPNNLQIGQVICIPRAMPPGPPPCPNGFYYTIRSGDTLYNIGQRYNVSVEALLRANPGIDPNNLQIGQVICIPMAMPPVPPPCPNGFYYTIRSGDTLYNIGQRYNVSVEALLRANPGIDPNNLQIGQVICIPMAMPPVPPPCPNGFYYTIRSGDTLYNIGQRYNVSVEALLRANPGIDPNNLQIGQIICIPRQMPPGPPPCRNGFYYVVRRGDTFYSIGRKYNVSVEALMKANPGVDPNNLQIGQIICVPIAKPLSEEEDK</sequence>
<dbReference type="OrthoDB" id="9811296at2"/>
<feature type="domain" description="LysM" evidence="1">
    <location>
        <begin position="16"/>
        <end position="60"/>
    </location>
</feature>
<dbReference type="Proteomes" id="UP000462760">
    <property type="component" value="Unassembled WGS sequence"/>
</dbReference>
<dbReference type="CDD" id="cd00118">
    <property type="entry name" value="LysM"/>
    <property type="match status" value="5"/>
</dbReference>
<evidence type="ECO:0000313" key="3">
    <source>
        <dbReference type="Proteomes" id="UP000462760"/>
    </source>
</evidence>
<feature type="domain" description="LysM" evidence="1">
    <location>
        <begin position="193"/>
        <end position="237"/>
    </location>
</feature>
<gene>
    <name evidence="2" type="ORF">FYJ27_03345</name>
</gene>